<dbReference type="Gene3D" id="3.90.1570.10">
    <property type="entry name" value="tt1808, chain A"/>
    <property type="match status" value="1"/>
</dbReference>
<accession>A0ABX2FPD4</accession>
<keyword evidence="2" id="KW-0255">Endonuclease</keyword>
<dbReference type="InterPro" id="IPR012296">
    <property type="entry name" value="Nuclease_put_TT1808"/>
</dbReference>
<keyword evidence="3" id="KW-1185">Reference proteome</keyword>
<organism evidence="2 3">
    <name type="scientific">Hymenobacter caeli</name>
    <dbReference type="NCBI Taxonomy" id="2735894"/>
    <lineage>
        <taxon>Bacteria</taxon>
        <taxon>Pseudomonadati</taxon>
        <taxon>Bacteroidota</taxon>
        <taxon>Cytophagia</taxon>
        <taxon>Cytophagales</taxon>
        <taxon>Hymenobacteraceae</taxon>
        <taxon>Hymenobacter</taxon>
    </lineage>
</organism>
<dbReference type="EMBL" id="JABSNP010000004">
    <property type="protein sequence ID" value="NRT18274.1"/>
    <property type="molecule type" value="Genomic_DNA"/>
</dbReference>
<dbReference type="InterPro" id="IPR011335">
    <property type="entry name" value="Restrct_endonuc-II-like"/>
</dbReference>
<feature type="domain" description="Putative restriction endonuclease" evidence="1">
    <location>
        <begin position="28"/>
        <end position="188"/>
    </location>
</feature>
<sequence length="205" mass="22996">MATITQLSQLDLSGFYNYADYLSWKFPQYVELVGGRVLPPMPGRSPQHQHYLLNLMVAVNAFLKGRPGAMVQIPFDVCPTYRPGQADDQILTVVQPDLIVVHDPAKLAERGCFGAPDWVIEILSPGFVNRDIKTKFDLYQESGVREYWIVFPGINSVTTYVLENEQYILAAEYAAPGPMPVATLPGLAVEWADVFDDFQESEPRL</sequence>
<name>A0ABX2FPD4_9BACT</name>
<keyword evidence="2" id="KW-0540">Nuclease</keyword>
<dbReference type="InterPro" id="IPR008538">
    <property type="entry name" value="Uma2"/>
</dbReference>
<gene>
    <name evidence="2" type="ORF">HNP98_001091</name>
</gene>
<evidence type="ECO:0000313" key="2">
    <source>
        <dbReference type="EMBL" id="NRT18274.1"/>
    </source>
</evidence>
<dbReference type="PANTHER" id="PTHR34107">
    <property type="entry name" value="SLL0198 PROTEIN-RELATED"/>
    <property type="match status" value="1"/>
</dbReference>
<evidence type="ECO:0000313" key="3">
    <source>
        <dbReference type="Proteomes" id="UP000779507"/>
    </source>
</evidence>
<evidence type="ECO:0000259" key="1">
    <source>
        <dbReference type="Pfam" id="PF05685"/>
    </source>
</evidence>
<reference evidence="2 3" key="1">
    <citation type="submission" date="2020-05" db="EMBL/GenBank/DDBJ databases">
        <title>Genomic Encyclopedia of Type Strains, Phase IV (KMG-V): Genome sequencing to study the core and pangenomes of soil and plant-associated prokaryotes.</title>
        <authorList>
            <person name="Whitman W."/>
        </authorList>
    </citation>
    <scope>NUCLEOTIDE SEQUENCE [LARGE SCALE GENOMIC DNA]</scope>
    <source>
        <strain evidence="2 3">9A</strain>
    </source>
</reference>
<dbReference type="RefSeq" id="WP_173809031.1">
    <property type="nucleotide sequence ID" value="NZ_JABSNP010000004.1"/>
</dbReference>
<dbReference type="CDD" id="cd06260">
    <property type="entry name" value="DUF820-like"/>
    <property type="match status" value="1"/>
</dbReference>
<dbReference type="GO" id="GO:0004519">
    <property type="term" value="F:endonuclease activity"/>
    <property type="evidence" value="ECO:0007669"/>
    <property type="project" value="UniProtKB-KW"/>
</dbReference>
<keyword evidence="2" id="KW-0378">Hydrolase</keyword>
<comment type="caution">
    <text evidence="2">The sequence shown here is derived from an EMBL/GenBank/DDBJ whole genome shotgun (WGS) entry which is preliminary data.</text>
</comment>
<proteinExistence type="predicted"/>
<dbReference type="SUPFAM" id="SSF52980">
    <property type="entry name" value="Restriction endonuclease-like"/>
    <property type="match status" value="1"/>
</dbReference>
<dbReference type="Proteomes" id="UP000779507">
    <property type="component" value="Unassembled WGS sequence"/>
</dbReference>
<dbReference type="Pfam" id="PF05685">
    <property type="entry name" value="Uma2"/>
    <property type="match status" value="1"/>
</dbReference>
<dbReference type="PANTHER" id="PTHR34107:SF4">
    <property type="entry name" value="SLL1222 PROTEIN"/>
    <property type="match status" value="1"/>
</dbReference>
<protein>
    <submittedName>
        <fullName evidence="2">Uma2 family endonuclease</fullName>
    </submittedName>
</protein>